<accession>A0A7S0KTG8</accession>
<keyword evidence="3 6" id="KW-0812">Transmembrane</keyword>
<organism evidence="8">
    <name type="scientific">Micromonas pusilla</name>
    <name type="common">Picoplanktonic green alga</name>
    <name type="synonym">Chromulina pusilla</name>
    <dbReference type="NCBI Taxonomy" id="38833"/>
    <lineage>
        <taxon>Eukaryota</taxon>
        <taxon>Viridiplantae</taxon>
        <taxon>Chlorophyta</taxon>
        <taxon>Mamiellophyceae</taxon>
        <taxon>Mamiellales</taxon>
        <taxon>Mamiellaceae</taxon>
        <taxon>Micromonas</taxon>
    </lineage>
</organism>
<keyword evidence="4 6" id="KW-1133">Transmembrane helix</keyword>
<proteinExistence type="inferred from homology"/>
<feature type="region of interest" description="Disordered" evidence="7">
    <location>
        <begin position="60"/>
        <end position="123"/>
    </location>
</feature>
<evidence type="ECO:0000256" key="1">
    <source>
        <dbReference type="ARBA" id="ARBA00004141"/>
    </source>
</evidence>
<sequence>MWAVTTRATALRVTASIGACGRSAVVVAARARPARCAVNDNLSMRRPVNRVGDRFRADAVSGCGPFAPSRPSTRPDGNAGPSFRRQRRGVARAAEGGGGGGGGGGSGGSGGGSGGGGGDSGASSGSGGGGLWVLYLSSLEKNPLLTKCVTSGILNAAGDLFAQFMFEDAASKGCDWKRAGVFTFLGAALVGPCLHFWYTNLNKIVVATGAVGSAAATTSLALDQLVFAPTFLAVFIASLFTVEGNAAAVVPKLRQDWTQMVVANWKVWVPFQFLNFRFVPVNLQVGAANVIALLWNTYMSWVTHLEVEPAEPEPKGKKGSKKK</sequence>
<dbReference type="Pfam" id="PF04117">
    <property type="entry name" value="Mpv17_PMP22"/>
    <property type="match status" value="1"/>
</dbReference>
<dbReference type="AlphaFoldDB" id="A0A7S0KTG8"/>
<keyword evidence="5 6" id="KW-0472">Membrane</keyword>
<protein>
    <submittedName>
        <fullName evidence="8">Uncharacterized protein</fullName>
    </submittedName>
</protein>
<evidence type="ECO:0000256" key="5">
    <source>
        <dbReference type="ARBA" id="ARBA00023136"/>
    </source>
</evidence>
<evidence type="ECO:0000256" key="6">
    <source>
        <dbReference type="RuleBase" id="RU363053"/>
    </source>
</evidence>
<evidence type="ECO:0000256" key="2">
    <source>
        <dbReference type="ARBA" id="ARBA00006824"/>
    </source>
</evidence>
<evidence type="ECO:0000256" key="4">
    <source>
        <dbReference type="ARBA" id="ARBA00022989"/>
    </source>
</evidence>
<dbReference type="InterPro" id="IPR007248">
    <property type="entry name" value="Mpv17_PMP22"/>
</dbReference>
<comment type="subcellular location">
    <subcellularLocation>
        <location evidence="1">Membrane</location>
        <topology evidence="1">Multi-pass membrane protein</topology>
    </subcellularLocation>
</comment>
<feature type="transmembrane region" description="Helical" evidence="6">
    <location>
        <begin position="179"/>
        <end position="198"/>
    </location>
</feature>
<name>A0A7S0KTG8_MICPS</name>
<feature type="compositionally biased region" description="Gly residues" evidence="7">
    <location>
        <begin position="95"/>
        <end position="123"/>
    </location>
</feature>
<evidence type="ECO:0000256" key="7">
    <source>
        <dbReference type="SAM" id="MobiDB-lite"/>
    </source>
</evidence>
<evidence type="ECO:0000256" key="3">
    <source>
        <dbReference type="ARBA" id="ARBA00022692"/>
    </source>
</evidence>
<evidence type="ECO:0000313" key="8">
    <source>
        <dbReference type="EMBL" id="CAD8592237.1"/>
    </source>
</evidence>
<feature type="transmembrane region" description="Helical" evidence="6">
    <location>
        <begin position="226"/>
        <end position="250"/>
    </location>
</feature>
<dbReference type="GO" id="GO:0016020">
    <property type="term" value="C:membrane"/>
    <property type="evidence" value="ECO:0007669"/>
    <property type="project" value="UniProtKB-SubCell"/>
</dbReference>
<reference evidence="8" key="1">
    <citation type="submission" date="2021-01" db="EMBL/GenBank/DDBJ databases">
        <authorList>
            <person name="Corre E."/>
            <person name="Pelletier E."/>
            <person name="Niang G."/>
            <person name="Scheremetjew M."/>
            <person name="Finn R."/>
            <person name="Kale V."/>
            <person name="Holt S."/>
            <person name="Cochrane G."/>
            <person name="Meng A."/>
            <person name="Brown T."/>
            <person name="Cohen L."/>
        </authorList>
    </citation>
    <scope>NUCLEOTIDE SEQUENCE</scope>
    <source>
        <strain evidence="8">CCMP494</strain>
    </source>
</reference>
<gene>
    <name evidence="8" type="ORF">MSP1404_LOCUS9641</name>
</gene>
<dbReference type="PANTHER" id="PTHR11266">
    <property type="entry name" value="PEROXISOMAL MEMBRANE PROTEIN 2, PXMP2 MPV17"/>
    <property type="match status" value="1"/>
</dbReference>
<dbReference type="EMBL" id="HBEV01012394">
    <property type="protein sequence ID" value="CAD8592237.1"/>
    <property type="molecule type" value="Transcribed_RNA"/>
</dbReference>
<dbReference type="PANTHER" id="PTHR11266:SF80">
    <property type="entry name" value="PEROXISOMAL MEMBRANE PROTEIN 2"/>
    <property type="match status" value="1"/>
</dbReference>
<dbReference type="GO" id="GO:0005737">
    <property type="term" value="C:cytoplasm"/>
    <property type="evidence" value="ECO:0007669"/>
    <property type="project" value="TreeGrafter"/>
</dbReference>
<comment type="similarity">
    <text evidence="2 6">Belongs to the peroxisomal membrane protein PXMP2/4 family.</text>
</comment>